<evidence type="ECO:0000259" key="4">
    <source>
        <dbReference type="PROSITE" id="PS51118"/>
    </source>
</evidence>
<dbReference type="EMBL" id="BOOC01000013">
    <property type="protein sequence ID" value="GIH40269.1"/>
    <property type="molecule type" value="Genomic_DNA"/>
</dbReference>
<dbReference type="SUPFAM" id="SSF55718">
    <property type="entry name" value="SCP-like"/>
    <property type="match status" value="1"/>
</dbReference>
<gene>
    <name evidence="5" type="ORF">Mco01_32690</name>
</gene>
<organism evidence="5 6">
    <name type="scientific">Microbispora corallina</name>
    <dbReference type="NCBI Taxonomy" id="83302"/>
    <lineage>
        <taxon>Bacteria</taxon>
        <taxon>Bacillati</taxon>
        <taxon>Actinomycetota</taxon>
        <taxon>Actinomycetes</taxon>
        <taxon>Streptosporangiales</taxon>
        <taxon>Streptosporangiaceae</taxon>
        <taxon>Microbispora</taxon>
    </lineage>
</organism>
<keyword evidence="2" id="KW-0238">DNA-binding</keyword>
<feature type="domain" description="HTH hxlR-type" evidence="4">
    <location>
        <begin position="12"/>
        <end position="110"/>
    </location>
</feature>
<dbReference type="InterPro" id="IPR036388">
    <property type="entry name" value="WH-like_DNA-bd_sf"/>
</dbReference>
<reference evidence="5 6" key="1">
    <citation type="submission" date="2021-01" db="EMBL/GenBank/DDBJ databases">
        <title>Whole genome shotgun sequence of Microbispora corallina NBRC 16416.</title>
        <authorList>
            <person name="Komaki H."/>
            <person name="Tamura T."/>
        </authorList>
    </citation>
    <scope>NUCLEOTIDE SEQUENCE [LARGE SCALE GENOMIC DNA]</scope>
    <source>
        <strain evidence="5 6">NBRC 16416</strain>
    </source>
</reference>
<evidence type="ECO:0000313" key="6">
    <source>
        <dbReference type="Proteomes" id="UP000603904"/>
    </source>
</evidence>
<dbReference type="Proteomes" id="UP000603904">
    <property type="component" value="Unassembled WGS sequence"/>
</dbReference>
<dbReference type="InterPro" id="IPR036527">
    <property type="entry name" value="SCP2_sterol-bd_dom_sf"/>
</dbReference>
<dbReference type="InterPro" id="IPR002577">
    <property type="entry name" value="HTH_HxlR"/>
</dbReference>
<name>A0ABQ4FZM8_9ACTN</name>
<evidence type="ECO:0000256" key="1">
    <source>
        <dbReference type="ARBA" id="ARBA00023015"/>
    </source>
</evidence>
<evidence type="ECO:0000256" key="2">
    <source>
        <dbReference type="ARBA" id="ARBA00023125"/>
    </source>
</evidence>
<dbReference type="Pfam" id="PF01638">
    <property type="entry name" value="HxlR"/>
    <property type="match status" value="1"/>
</dbReference>
<dbReference type="Gene3D" id="3.30.1050.10">
    <property type="entry name" value="SCP2 sterol-binding domain"/>
    <property type="match status" value="1"/>
</dbReference>
<dbReference type="InterPro" id="IPR003033">
    <property type="entry name" value="SCP2_sterol-bd_dom"/>
</dbReference>
<evidence type="ECO:0000313" key="5">
    <source>
        <dbReference type="EMBL" id="GIH40269.1"/>
    </source>
</evidence>
<evidence type="ECO:0000256" key="3">
    <source>
        <dbReference type="ARBA" id="ARBA00023163"/>
    </source>
</evidence>
<keyword evidence="6" id="KW-1185">Reference proteome</keyword>
<dbReference type="Pfam" id="PF02036">
    <property type="entry name" value="SCP2"/>
    <property type="match status" value="1"/>
</dbReference>
<sequence length="217" mass="23728">MLSPVRSYGEACATAHALDVIGERWALLVVRDLLLGPKRFSDLERGMPGINARILAQRLRELEDAGVVRRRRLGPPVSGMVYELTEWGADLETVIAHLGRWGRRSPRLDLDAEIGPDAAVLALRQRFDPGGVRDLTATYAVRFEYDQFVIQVAGGDLRVTRESPSAPDAVLTTDPRTFAELVTGRLTVPEAVARGRLAVTGDRAAVERLLAAVPVAR</sequence>
<keyword evidence="1" id="KW-0805">Transcription regulation</keyword>
<dbReference type="InterPro" id="IPR036390">
    <property type="entry name" value="WH_DNA-bd_sf"/>
</dbReference>
<dbReference type="SUPFAM" id="SSF46785">
    <property type="entry name" value="Winged helix' DNA-binding domain"/>
    <property type="match status" value="1"/>
</dbReference>
<dbReference type="PROSITE" id="PS51118">
    <property type="entry name" value="HTH_HXLR"/>
    <property type="match status" value="1"/>
</dbReference>
<comment type="caution">
    <text evidence="5">The sequence shown here is derived from an EMBL/GenBank/DDBJ whole genome shotgun (WGS) entry which is preliminary data.</text>
</comment>
<keyword evidence="3" id="KW-0804">Transcription</keyword>
<proteinExistence type="predicted"/>
<accession>A0ABQ4FZM8</accession>
<dbReference type="PANTHER" id="PTHR33204:SF18">
    <property type="entry name" value="TRANSCRIPTIONAL REGULATORY PROTEIN"/>
    <property type="match status" value="1"/>
</dbReference>
<protein>
    <submittedName>
        <fullName evidence="5">Transcriptional regulator</fullName>
    </submittedName>
</protein>
<dbReference type="Gene3D" id="1.10.10.10">
    <property type="entry name" value="Winged helix-like DNA-binding domain superfamily/Winged helix DNA-binding domain"/>
    <property type="match status" value="1"/>
</dbReference>
<dbReference type="PANTHER" id="PTHR33204">
    <property type="entry name" value="TRANSCRIPTIONAL REGULATOR, MARR FAMILY"/>
    <property type="match status" value="1"/>
</dbReference>